<dbReference type="PANTHER" id="PTHR30055:SF234">
    <property type="entry name" value="HTH-TYPE TRANSCRIPTIONAL REGULATOR BETI"/>
    <property type="match status" value="1"/>
</dbReference>
<organism evidence="8 9">
    <name type="scientific">Trinickia soli</name>
    <dbReference type="NCBI Taxonomy" id="380675"/>
    <lineage>
        <taxon>Bacteria</taxon>
        <taxon>Pseudomonadati</taxon>
        <taxon>Pseudomonadota</taxon>
        <taxon>Betaproteobacteria</taxon>
        <taxon>Burkholderiales</taxon>
        <taxon>Burkholderiaceae</taxon>
        <taxon>Trinickia</taxon>
    </lineage>
</organism>
<dbReference type="AlphaFoldDB" id="A0A2N7VU11"/>
<dbReference type="Proteomes" id="UP000235347">
    <property type="component" value="Unassembled WGS sequence"/>
</dbReference>
<keyword evidence="9" id="KW-1185">Reference proteome</keyword>
<feature type="compositionally biased region" description="Low complexity" evidence="6">
    <location>
        <begin position="224"/>
        <end position="239"/>
    </location>
</feature>
<feature type="DNA-binding region" description="H-T-H motif" evidence="5">
    <location>
        <begin position="54"/>
        <end position="73"/>
    </location>
</feature>
<reference evidence="8 9" key="1">
    <citation type="submission" date="2018-01" db="EMBL/GenBank/DDBJ databases">
        <title>Whole genome analyses suggest that Burkholderia sensu lato contains two further novel genera in the rhizoxinica-symbiotica group Mycetohabitans gen. nov., and Trinickia gen. nov.: implications for the evolution of diazotrophy and nodulation in the Burkholderiaceae.</title>
        <authorList>
            <person name="Estrada-de los Santos P."/>
            <person name="Palmer M."/>
            <person name="Chavez-Ramirez B."/>
            <person name="Beukes C."/>
            <person name="Steenkamp E.T."/>
            <person name="Hirsch A.M."/>
            <person name="Manyaka P."/>
            <person name="Maluk M."/>
            <person name="Lafos M."/>
            <person name="Crook M."/>
            <person name="Gross E."/>
            <person name="Simon M.F."/>
            <person name="Bueno dos Reis Junior F."/>
            <person name="Poole P.S."/>
            <person name="Venter S.N."/>
            <person name="James E.K."/>
        </authorList>
    </citation>
    <scope>NUCLEOTIDE SEQUENCE [LARGE SCALE GENOMIC DNA]</scope>
    <source>
        <strain evidence="8 9">GP25-8</strain>
    </source>
</reference>
<keyword evidence="4" id="KW-0804">Transcription</keyword>
<dbReference type="EMBL" id="PNYB01000018">
    <property type="protein sequence ID" value="PMS20644.1"/>
    <property type="molecule type" value="Genomic_DNA"/>
</dbReference>
<evidence type="ECO:0000256" key="5">
    <source>
        <dbReference type="PROSITE-ProRule" id="PRU00335"/>
    </source>
</evidence>
<comment type="caution">
    <text evidence="8">The sequence shown here is derived from an EMBL/GenBank/DDBJ whole genome shotgun (WGS) entry which is preliminary data.</text>
</comment>
<dbReference type="GO" id="GO:0000976">
    <property type="term" value="F:transcription cis-regulatory region binding"/>
    <property type="evidence" value="ECO:0007669"/>
    <property type="project" value="TreeGrafter"/>
</dbReference>
<evidence type="ECO:0000256" key="1">
    <source>
        <dbReference type="ARBA" id="ARBA00022491"/>
    </source>
</evidence>
<dbReference type="PROSITE" id="PS50977">
    <property type="entry name" value="HTH_TETR_2"/>
    <property type="match status" value="1"/>
</dbReference>
<proteinExistence type="predicted"/>
<feature type="domain" description="HTH tetR-type" evidence="7">
    <location>
        <begin position="31"/>
        <end position="91"/>
    </location>
</feature>
<dbReference type="InterPro" id="IPR050109">
    <property type="entry name" value="HTH-type_TetR-like_transc_reg"/>
</dbReference>
<dbReference type="PROSITE" id="PS01081">
    <property type="entry name" value="HTH_TETR_1"/>
    <property type="match status" value="1"/>
</dbReference>
<dbReference type="Gene3D" id="1.10.357.10">
    <property type="entry name" value="Tetracycline Repressor, domain 2"/>
    <property type="match status" value="1"/>
</dbReference>
<keyword evidence="2" id="KW-0805">Transcription regulation</keyword>
<keyword evidence="1" id="KW-0678">Repressor</keyword>
<evidence type="ECO:0000313" key="8">
    <source>
        <dbReference type="EMBL" id="PMS20644.1"/>
    </source>
</evidence>
<protein>
    <submittedName>
        <fullName evidence="8">TetR family transcriptional regulator</fullName>
    </submittedName>
</protein>
<name>A0A2N7VU11_9BURK</name>
<evidence type="ECO:0000313" key="9">
    <source>
        <dbReference type="Proteomes" id="UP000235347"/>
    </source>
</evidence>
<dbReference type="PANTHER" id="PTHR30055">
    <property type="entry name" value="HTH-TYPE TRANSCRIPTIONAL REGULATOR RUTR"/>
    <property type="match status" value="1"/>
</dbReference>
<keyword evidence="3 5" id="KW-0238">DNA-binding</keyword>
<evidence type="ECO:0000259" key="7">
    <source>
        <dbReference type="PROSITE" id="PS50977"/>
    </source>
</evidence>
<gene>
    <name evidence="8" type="ORF">C0Z19_20060</name>
</gene>
<dbReference type="InterPro" id="IPR001647">
    <property type="entry name" value="HTH_TetR"/>
</dbReference>
<evidence type="ECO:0000256" key="2">
    <source>
        <dbReference type="ARBA" id="ARBA00023015"/>
    </source>
</evidence>
<dbReference type="PRINTS" id="PR00455">
    <property type="entry name" value="HTHTETR"/>
</dbReference>
<sequence>MEYMRMPSQNASGAKDEIRTDAKPPRRERGRARVAALLDAAGLEFAEKGYEAATMTAVAARAGASIGSLYQFFPTKEALAHALLDTYVTTLIDGFRRLQEAAPTLDGAALAHRLARALLAFRAAHPAFAPLVEVHGGSFPRAASVRERLRGEIAEVLRAKAPALKPAEAHVCAAVVQQLMKAAVAVHGEASLTHRAAVVDELERLLCMYLEDMLAKAKAKATFSAARESASTSTSTSESNPKMKPNQKPRPTPKPESQAKPRSRRKPPA</sequence>
<dbReference type="Pfam" id="PF00440">
    <property type="entry name" value="TetR_N"/>
    <property type="match status" value="1"/>
</dbReference>
<accession>A0A2N7VU11</accession>
<feature type="compositionally biased region" description="Basic and acidic residues" evidence="6">
    <location>
        <begin position="14"/>
        <end position="27"/>
    </location>
</feature>
<feature type="region of interest" description="Disordered" evidence="6">
    <location>
        <begin position="224"/>
        <end position="269"/>
    </location>
</feature>
<dbReference type="GO" id="GO:0003700">
    <property type="term" value="F:DNA-binding transcription factor activity"/>
    <property type="evidence" value="ECO:0007669"/>
    <property type="project" value="TreeGrafter"/>
</dbReference>
<dbReference type="InterPro" id="IPR041669">
    <property type="entry name" value="TetR_C_15"/>
</dbReference>
<evidence type="ECO:0000256" key="3">
    <source>
        <dbReference type="ARBA" id="ARBA00023125"/>
    </source>
</evidence>
<dbReference type="InterPro" id="IPR009057">
    <property type="entry name" value="Homeodomain-like_sf"/>
</dbReference>
<feature type="region of interest" description="Disordered" evidence="6">
    <location>
        <begin position="1"/>
        <end position="29"/>
    </location>
</feature>
<evidence type="ECO:0000256" key="4">
    <source>
        <dbReference type="ARBA" id="ARBA00023163"/>
    </source>
</evidence>
<dbReference type="SUPFAM" id="SSF46689">
    <property type="entry name" value="Homeodomain-like"/>
    <property type="match status" value="1"/>
</dbReference>
<dbReference type="InterPro" id="IPR023772">
    <property type="entry name" value="DNA-bd_HTH_TetR-type_CS"/>
</dbReference>
<dbReference type="Pfam" id="PF17918">
    <property type="entry name" value="TetR_C_15"/>
    <property type="match status" value="1"/>
</dbReference>
<evidence type="ECO:0000256" key="6">
    <source>
        <dbReference type="SAM" id="MobiDB-lite"/>
    </source>
</evidence>